<comment type="caution">
    <text evidence="7">The sequence shown here is derived from an EMBL/GenBank/DDBJ whole genome shotgun (WGS) entry which is preliminary data.</text>
</comment>
<dbReference type="GO" id="GO:0016020">
    <property type="term" value="C:membrane"/>
    <property type="evidence" value="ECO:0007669"/>
    <property type="project" value="InterPro"/>
</dbReference>
<keyword evidence="4" id="KW-0812">Transmembrane</keyword>
<dbReference type="CDD" id="cd06225">
    <property type="entry name" value="HAMP"/>
    <property type="match status" value="1"/>
</dbReference>
<dbReference type="CDD" id="cd11386">
    <property type="entry name" value="MCP_signal"/>
    <property type="match status" value="1"/>
</dbReference>
<keyword evidence="8" id="KW-1185">Reference proteome</keyword>
<dbReference type="SMART" id="SM00304">
    <property type="entry name" value="HAMP"/>
    <property type="match status" value="3"/>
</dbReference>
<comment type="similarity">
    <text evidence="2">Belongs to the methyl-accepting chemotaxis (MCP) protein family.</text>
</comment>
<evidence type="ECO:0000256" key="2">
    <source>
        <dbReference type="ARBA" id="ARBA00029447"/>
    </source>
</evidence>
<dbReference type="SUPFAM" id="SSF103190">
    <property type="entry name" value="Sensory domain-like"/>
    <property type="match status" value="1"/>
</dbReference>
<dbReference type="SUPFAM" id="SSF58104">
    <property type="entry name" value="Methyl-accepting chemotaxis protein (MCP) signaling domain"/>
    <property type="match status" value="1"/>
</dbReference>
<dbReference type="Pfam" id="PF00672">
    <property type="entry name" value="HAMP"/>
    <property type="match status" value="1"/>
</dbReference>
<dbReference type="PROSITE" id="PS50111">
    <property type="entry name" value="CHEMOTAXIS_TRANSDUC_2"/>
    <property type="match status" value="1"/>
</dbReference>
<feature type="transmembrane region" description="Helical" evidence="4">
    <location>
        <begin position="12"/>
        <end position="32"/>
    </location>
</feature>
<dbReference type="PROSITE" id="PS50885">
    <property type="entry name" value="HAMP"/>
    <property type="match status" value="1"/>
</dbReference>
<organism evidence="7 8">
    <name type="scientific">Desulfofundulus salinus</name>
    <dbReference type="NCBI Taxonomy" id="2419843"/>
    <lineage>
        <taxon>Bacteria</taxon>
        <taxon>Bacillati</taxon>
        <taxon>Bacillota</taxon>
        <taxon>Clostridia</taxon>
        <taxon>Eubacteriales</taxon>
        <taxon>Peptococcaceae</taxon>
        <taxon>Desulfofundulus</taxon>
    </lineage>
</organism>
<evidence type="ECO:0000256" key="3">
    <source>
        <dbReference type="PROSITE-ProRule" id="PRU00284"/>
    </source>
</evidence>
<dbReference type="Gene3D" id="3.30.450.20">
    <property type="entry name" value="PAS domain"/>
    <property type="match status" value="1"/>
</dbReference>
<evidence type="ECO:0000313" key="7">
    <source>
        <dbReference type="EMBL" id="RKO66168.1"/>
    </source>
</evidence>
<dbReference type="RefSeq" id="WP_121450612.1">
    <property type="nucleotide sequence ID" value="NZ_RBWE01000001.1"/>
</dbReference>
<dbReference type="Proteomes" id="UP000271256">
    <property type="component" value="Unassembled WGS sequence"/>
</dbReference>
<dbReference type="InterPro" id="IPR029150">
    <property type="entry name" value="dCache_3"/>
</dbReference>
<dbReference type="Pfam" id="PF14827">
    <property type="entry name" value="dCache_3"/>
    <property type="match status" value="1"/>
</dbReference>
<accession>A0A494WSA9</accession>
<name>A0A494WSA9_9FIRM</name>
<dbReference type="GO" id="GO:0007165">
    <property type="term" value="P:signal transduction"/>
    <property type="evidence" value="ECO:0007669"/>
    <property type="project" value="UniProtKB-KW"/>
</dbReference>
<dbReference type="Pfam" id="PF00015">
    <property type="entry name" value="MCPsignal"/>
    <property type="match status" value="1"/>
</dbReference>
<evidence type="ECO:0000259" key="6">
    <source>
        <dbReference type="PROSITE" id="PS50885"/>
    </source>
</evidence>
<dbReference type="PANTHER" id="PTHR32089:SF112">
    <property type="entry name" value="LYSOZYME-LIKE PROTEIN-RELATED"/>
    <property type="match status" value="1"/>
</dbReference>
<dbReference type="OrthoDB" id="9804712at2"/>
<gene>
    <name evidence="7" type="ORF">D7024_03885</name>
</gene>
<proteinExistence type="inferred from homology"/>
<keyword evidence="1 3" id="KW-0807">Transducer</keyword>
<evidence type="ECO:0000259" key="5">
    <source>
        <dbReference type="PROSITE" id="PS50111"/>
    </source>
</evidence>
<dbReference type="InterPro" id="IPR003660">
    <property type="entry name" value="HAMP_dom"/>
</dbReference>
<evidence type="ECO:0000256" key="4">
    <source>
        <dbReference type="SAM" id="Phobius"/>
    </source>
</evidence>
<feature type="transmembrane region" description="Helical" evidence="4">
    <location>
        <begin position="288"/>
        <end position="310"/>
    </location>
</feature>
<reference evidence="7 8" key="1">
    <citation type="submission" date="2018-10" db="EMBL/GenBank/DDBJ databases">
        <authorList>
            <person name="Grouzdev D.S."/>
            <person name="Krutkina M.S."/>
            <person name="Tourova T.P."/>
            <person name="Nazina T.N."/>
        </authorList>
    </citation>
    <scope>NUCLEOTIDE SEQUENCE [LARGE SCALE GENOMIC DNA]</scope>
    <source>
        <strain evidence="7 8">435</strain>
    </source>
</reference>
<sequence length="627" mass="68003">MKALFASIKTRILLPLLVLSAMGFGLLAFYNYSQTKSLIIQQEKQHFQSIQAFVENDLAETTRSIRLGIESVVNNPQVQEAFAARDREKLKALTAPIWEQIKDDGIEQFQFHLPPATAFLRLHMPNKFGDDLSSFRATVVEANRSKKPVAGLEEGRGGYGFRVVVPVFYQGQHVGSAEYGQGFNEALLAKWKEQLGADFFVYRRGDRGISLVDSGNLLAATADKDTYPVDEGLIKACLEQGKTQVTYINDGRQAVQLLPLKDYSGATIAYAKVVLNREGMLSKLNATMVNLFTVFLITGALVLGIIYILLSRSLNPITRLVGEMARVGEGDLTVSPVCSSRDEVGRLTNSFCSMIESIRSLVGQALATARQLSAAGQDLSLSIQQVSAGAQETAGIADSLAQVAAQLNNGVQELEKATGDASRTARGGEEAMERLRSQMEKIQGLVSELSTVVHGLGRRSQEIGRIVEMITDIAEQTNLLALNASIEAARAGEHGKGFSVVADEVRKLAEQSARAATEIGVFIREVQQETARGVNDMEKSVQSMREGVQLAVETGKHFNAIVQQVEHIARQVDRVARATGEVSAASQEVAAAASEQSGTVERIARAANELSSMAGELEARVSRFKLN</sequence>
<dbReference type="AlphaFoldDB" id="A0A494WSA9"/>
<evidence type="ECO:0000256" key="1">
    <source>
        <dbReference type="ARBA" id="ARBA00023224"/>
    </source>
</evidence>
<protein>
    <submittedName>
        <fullName evidence="7">Methyl-accepting chemotaxis protein</fullName>
    </submittedName>
</protein>
<dbReference type="SMART" id="SM00283">
    <property type="entry name" value="MA"/>
    <property type="match status" value="1"/>
</dbReference>
<feature type="domain" description="HAMP" evidence="6">
    <location>
        <begin position="311"/>
        <end position="363"/>
    </location>
</feature>
<dbReference type="Gene3D" id="1.10.287.950">
    <property type="entry name" value="Methyl-accepting chemotaxis protein"/>
    <property type="match status" value="1"/>
</dbReference>
<keyword evidence="4" id="KW-1133">Transmembrane helix</keyword>
<feature type="domain" description="Methyl-accepting transducer" evidence="5">
    <location>
        <begin position="361"/>
        <end position="604"/>
    </location>
</feature>
<dbReference type="InterPro" id="IPR004089">
    <property type="entry name" value="MCPsignal_dom"/>
</dbReference>
<keyword evidence="4" id="KW-0472">Membrane</keyword>
<dbReference type="EMBL" id="RBWE01000001">
    <property type="protein sequence ID" value="RKO66168.1"/>
    <property type="molecule type" value="Genomic_DNA"/>
</dbReference>
<dbReference type="PANTHER" id="PTHR32089">
    <property type="entry name" value="METHYL-ACCEPTING CHEMOTAXIS PROTEIN MCPB"/>
    <property type="match status" value="1"/>
</dbReference>
<evidence type="ECO:0000313" key="8">
    <source>
        <dbReference type="Proteomes" id="UP000271256"/>
    </source>
</evidence>
<dbReference type="InterPro" id="IPR029151">
    <property type="entry name" value="Sensor-like_sf"/>
</dbReference>